<feature type="transmembrane region" description="Helical" evidence="5">
    <location>
        <begin position="425"/>
        <end position="446"/>
    </location>
</feature>
<dbReference type="InterPro" id="IPR036259">
    <property type="entry name" value="MFS_trans_sf"/>
</dbReference>
<feature type="transmembrane region" description="Helical" evidence="5">
    <location>
        <begin position="215"/>
        <end position="234"/>
    </location>
</feature>
<dbReference type="InterPro" id="IPR005828">
    <property type="entry name" value="MFS_sugar_transport-like"/>
</dbReference>
<feature type="transmembrane region" description="Helical" evidence="5">
    <location>
        <begin position="394"/>
        <end position="413"/>
    </location>
</feature>
<dbReference type="Proteomes" id="UP000663845">
    <property type="component" value="Unassembled WGS sequence"/>
</dbReference>
<feature type="domain" description="Major facilitator superfamily (MFS) profile" evidence="6">
    <location>
        <begin position="144"/>
        <end position="574"/>
    </location>
</feature>
<feature type="transmembrane region" description="Helical" evidence="5">
    <location>
        <begin position="240"/>
        <end position="258"/>
    </location>
</feature>
<gene>
    <name evidence="7" type="ORF">JYZ213_LOCUS10134</name>
</gene>
<feature type="transmembrane region" description="Helical" evidence="5">
    <location>
        <begin position="488"/>
        <end position="509"/>
    </location>
</feature>
<feature type="transmembrane region" description="Helical" evidence="5">
    <location>
        <begin position="309"/>
        <end position="327"/>
    </location>
</feature>
<protein>
    <recommendedName>
        <fullName evidence="6">Major facilitator superfamily (MFS) profile domain-containing protein</fullName>
    </recommendedName>
</protein>
<evidence type="ECO:0000313" key="8">
    <source>
        <dbReference type="Proteomes" id="UP000663845"/>
    </source>
</evidence>
<keyword evidence="4 5" id="KW-0472">Membrane</keyword>
<evidence type="ECO:0000259" key="6">
    <source>
        <dbReference type="PROSITE" id="PS50850"/>
    </source>
</evidence>
<accession>A0A813Z4F0</accession>
<dbReference type="InterPro" id="IPR020846">
    <property type="entry name" value="MFS_dom"/>
</dbReference>
<evidence type="ECO:0000256" key="5">
    <source>
        <dbReference type="SAM" id="Phobius"/>
    </source>
</evidence>
<dbReference type="SUPFAM" id="SSF103473">
    <property type="entry name" value="MFS general substrate transporter"/>
    <property type="match status" value="1"/>
</dbReference>
<evidence type="ECO:0000313" key="7">
    <source>
        <dbReference type="EMBL" id="CAF0893146.1"/>
    </source>
</evidence>
<evidence type="ECO:0000256" key="3">
    <source>
        <dbReference type="ARBA" id="ARBA00022989"/>
    </source>
</evidence>
<dbReference type="EMBL" id="CAJNOG010000073">
    <property type="protein sequence ID" value="CAF0893146.1"/>
    <property type="molecule type" value="Genomic_DNA"/>
</dbReference>
<dbReference type="Gene3D" id="1.20.1250.20">
    <property type="entry name" value="MFS general substrate transporter like domains"/>
    <property type="match status" value="1"/>
</dbReference>
<sequence length="616" mass="70846">MVPPIMVYTWSFTAATPDFRCRHPTQISDTYNNKSNELFSKFYQPTETECKLHQKLASLKECQRCYRKSYSSNRSTINSLQTCDNYVFDRSIYKKTLVEEVYFSQKIFVNELFSKFYQPTETECKLHQKLASLKECQRCYRKSYSSNRSTINSLQTCDNYVFDRSIYKKTLVEEWTMVCDRVGLRSTVQMIYFAGFMCGALFFGTMADRYGRRKVMGASFILMTFAGFLCTYGPQARFGVWPSYIIFVIARILLACSTRGISESGFVLGSEMVEPDKRLMVGIVMDYFFVFGEFFLVLMAYIFRTWRTLTLVITLFTIPFCFFYFILPESPRWLVSKGRFDEAETILRHIAIVNKQNFDSDAYEQLKETQKNSMTHKTVSIGVISLFRTKVIRIITLNLFFQWLAQNLVFYGVSQNTGAWELDPYLSFALSGVVELFAYIVIHLILNRLGRKLPYCLFAILFGLIALLTLPVQAFLSDNKSMQRSVMLIINISLKFLASASFAIIYLYTTELFPTNVRTTALGYCSMIGRLGAILGTFSNDYLARVWINFPIILYGVISLMAGILALVFPETLHKPLPQTVDEVEQMGLTLCSKNERRRGSLSNNAASHPTTIETL</sequence>
<dbReference type="GO" id="GO:0022857">
    <property type="term" value="F:transmembrane transporter activity"/>
    <property type="evidence" value="ECO:0007669"/>
    <property type="project" value="InterPro"/>
</dbReference>
<feature type="transmembrane region" description="Helical" evidence="5">
    <location>
        <begin position="546"/>
        <end position="569"/>
    </location>
</feature>
<dbReference type="PROSITE" id="PS50850">
    <property type="entry name" value="MFS"/>
    <property type="match status" value="1"/>
</dbReference>
<comment type="subcellular location">
    <subcellularLocation>
        <location evidence="1">Membrane</location>
        <topology evidence="1">Multi-pass membrane protein</topology>
    </subcellularLocation>
</comment>
<dbReference type="GO" id="GO:0016020">
    <property type="term" value="C:membrane"/>
    <property type="evidence" value="ECO:0007669"/>
    <property type="project" value="UniProtKB-SubCell"/>
</dbReference>
<dbReference type="PANTHER" id="PTHR24064">
    <property type="entry name" value="SOLUTE CARRIER FAMILY 22 MEMBER"/>
    <property type="match status" value="1"/>
</dbReference>
<keyword evidence="2 5" id="KW-0812">Transmembrane</keyword>
<comment type="caution">
    <text evidence="7">The sequence shown here is derived from an EMBL/GenBank/DDBJ whole genome shotgun (WGS) entry which is preliminary data.</text>
</comment>
<feature type="transmembrane region" description="Helical" evidence="5">
    <location>
        <begin position="279"/>
        <end position="303"/>
    </location>
</feature>
<feature type="transmembrane region" description="Helical" evidence="5">
    <location>
        <begin position="453"/>
        <end position="476"/>
    </location>
</feature>
<keyword evidence="3 5" id="KW-1133">Transmembrane helix</keyword>
<dbReference type="AlphaFoldDB" id="A0A813Z4F0"/>
<evidence type="ECO:0000256" key="4">
    <source>
        <dbReference type="ARBA" id="ARBA00023136"/>
    </source>
</evidence>
<reference evidence="7" key="1">
    <citation type="submission" date="2021-02" db="EMBL/GenBank/DDBJ databases">
        <authorList>
            <person name="Nowell W R."/>
        </authorList>
    </citation>
    <scope>NUCLEOTIDE SEQUENCE</scope>
</reference>
<evidence type="ECO:0000256" key="1">
    <source>
        <dbReference type="ARBA" id="ARBA00004141"/>
    </source>
</evidence>
<evidence type="ECO:0000256" key="2">
    <source>
        <dbReference type="ARBA" id="ARBA00022692"/>
    </source>
</evidence>
<name>A0A813Z4F0_9BILA</name>
<organism evidence="7 8">
    <name type="scientific">Adineta steineri</name>
    <dbReference type="NCBI Taxonomy" id="433720"/>
    <lineage>
        <taxon>Eukaryota</taxon>
        <taxon>Metazoa</taxon>
        <taxon>Spiralia</taxon>
        <taxon>Gnathifera</taxon>
        <taxon>Rotifera</taxon>
        <taxon>Eurotatoria</taxon>
        <taxon>Bdelloidea</taxon>
        <taxon>Adinetida</taxon>
        <taxon>Adinetidae</taxon>
        <taxon>Adineta</taxon>
    </lineage>
</organism>
<proteinExistence type="predicted"/>
<feature type="transmembrane region" description="Helical" evidence="5">
    <location>
        <begin position="190"/>
        <end position="208"/>
    </location>
</feature>
<dbReference type="Pfam" id="PF00083">
    <property type="entry name" value="Sugar_tr"/>
    <property type="match status" value="1"/>
</dbReference>
<dbReference type="CDD" id="cd17317">
    <property type="entry name" value="MFS_SLC22"/>
    <property type="match status" value="1"/>
</dbReference>